<dbReference type="Proteomes" id="UP000029921">
    <property type="component" value="Unassembled WGS sequence"/>
</dbReference>
<proteinExistence type="predicted"/>
<evidence type="ECO:0000256" key="1">
    <source>
        <dbReference type="SAM" id="MobiDB-lite"/>
    </source>
</evidence>
<protein>
    <submittedName>
        <fullName evidence="2">Uncharacterized protein</fullName>
    </submittedName>
</protein>
<evidence type="ECO:0000313" key="2">
    <source>
        <dbReference type="EMBL" id="TLD91084.1"/>
    </source>
</evidence>
<reference evidence="2 3" key="1">
    <citation type="journal article" date="2014" name="Genome Announc.">
        <title>Draft genome sequences of eight enterohepatic helicobacter species isolated from both laboratory and wild rodents.</title>
        <authorList>
            <person name="Sheh A."/>
            <person name="Shen Z."/>
            <person name="Fox J.G."/>
        </authorList>
    </citation>
    <scope>NUCLEOTIDE SEQUENCE [LARGE SCALE GENOMIC DNA]</scope>
    <source>
        <strain evidence="2 3">MIT 96-1001</strain>
    </source>
</reference>
<dbReference type="EMBL" id="JRPE02000026">
    <property type="protein sequence ID" value="TLD91084.1"/>
    <property type="molecule type" value="Genomic_DNA"/>
</dbReference>
<name>A0A4U8SVY6_9HELI</name>
<keyword evidence="3" id="KW-1185">Reference proteome</keyword>
<gene>
    <name evidence="2" type="ORF">LS74_010350</name>
</gene>
<evidence type="ECO:0000313" key="3">
    <source>
        <dbReference type="Proteomes" id="UP000029921"/>
    </source>
</evidence>
<feature type="region of interest" description="Disordered" evidence="1">
    <location>
        <begin position="1"/>
        <end position="75"/>
    </location>
</feature>
<comment type="caution">
    <text evidence="2">The sequence shown here is derived from an EMBL/GenBank/DDBJ whole genome shotgun (WGS) entry which is preliminary data.</text>
</comment>
<sequence length="75" mass="7968">MRTDKTNVGDVGGVRTDKTNVGDVGGVRTDKTNVGDVGGVRTDKTNVGRLQKKSKMAKQGAKTKQMWAGKGDVYV</sequence>
<accession>A0A4U8SVY6</accession>
<organism evidence="2 3">
    <name type="scientific">Helicobacter magdeburgensis</name>
    <dbReference type="NCBI Taxonomy" id="471858"/>
    <lineage>
        <taxon>Bacteria</taxon>
        <taxon>Pseudomonadati</taxon>
        <taxon>Campylobacterota</taxon>
        <taxon>Epsilonproteobacteria</taxon>
        <taxon>Campylobacterales</taxon>
        <taxon>Helicobacteraceae</taxon>
        <taxon>Helicobacter</taxon>
    </lineage>
</organism>
<dbReference type="AlphaFoldDB" id="A0A4U8SVY6"/>